<feature type="domain" description="RNA-binding S4" evidence="11">
    <location>
        <begin position="338"/>
        <end position="393"/>
    </location>
</feature>
<dbReference type="InterPro" id="IPR002942">
    <property type="entry name" value="S4_RNA-bd"/>
</dbReference>
<dbReference type="GO" id="GO:0004831">
    <property type="term" value="F:tyrosine-tRNA ligase activity"/>
    <property type="evidence" value="ECO:0007669"/>
    <property type="project" value="UniProtKB-UniRule"/>
</dbReference>
<evidence type="ECO:0000259" key="11">
    <source>
        <dbReference type="SMART" id="SM00363"/>
    </source>
</evidence>
<dbReference type="CDD" id="cd00165">
    <property type="entry name" value="S4"/>
    <property type="match status" value="1"/>
</dbReference>
<dbReference type="Pfam" id="PF00579">
    <property type="entry name" value="tRNA-synt_1b"/>
    <property type="match status" value="1"/>
</dbReference>
<sequence length="395" mass="45300">MFKNKVITDEKKIREILERGVVVEILPSKEEFLAKLMSGQRLKIFIGADPTSNALHLSHAKNYMLLEELRQLGHEVIVLVGDFTAEIGDPSDKTSVRVQLSEKEVKENVKNWLYQIKPLINFKDRRNPPQIKYNSKWLSKMSWKDELLLASNFTVQRMLERDMFDKRIKNDIPIYLHEFQYPLMQGYDSVAMDVDVELCGTDQIFNALVGRTLLKRLKNRDKFVLAVNLMENPKTKDLMSKSKGIGVFLSSSPKDMFGAIMAQPDEMIEVLFINVTRIPLGEKDRILALGPREAKMLIANDIVKRFYGEKEAQESKNEWERIFSKGELPTEMKEVEGGKIIDVIEIISKVSSTQAKRLVDQGAVSVNGEIIKEWSRKVKKGDVIQIGPKTFIKIK</sequence>
<dbReference type="PRINTS" id="PR01040">
    <property type="entry name" value="TRNASYNTHTYR"/>
</dbReference>
<dbReference type="GO" id="GO:0003723">
    <property type="term" value="F:RNA binding"/>
    <property type="evidence" value="ECO:0007669"/>
    <property type="project" value="UniProtKB-KW"/>
</dbReference>
<evidence type="ECO:0000256" key="2">
    <source>
        <dbReference type="ARBA" id="ARBA00022598"/>
    </source>
</evidence>
<accession>A0A2H0R5Z8</accession>
<dbReference type="InterPro" id="IPR002305">
    <property type="entry name" value="aa-tRNA-synth_Ic"/>
</dbReference>
<dbReference type="InterPro" id="IPR014729">
    <property type="entry name" value="Rossmann-like_a/b/a_fold"/>
</dbReference>
<dbReference type="PANTHER" id="PTHR11766:SF1">
    <property type="entry name" value="TYROSINE--TRNA LIGASE"/>
    <property type="match status" value="1"/>
</dbReference>
<dbReference type="SUPFAM" id="SSF52374">
    <property type="entry name" value="Nucleotidylyl transferase"/>
    <property type="match status" value="1"/>
</dbReference>
<dbReference type="NCBIfam" id="TIGR00234">
    <property type="entry name" value="tyrS"/>
    <property type="match status" value="1"/>
</dbReference>
<evidence type="ECO:0000256" key="10">
    <source>
        <dbReference type="RuleBase" id="RU363036"/>
    </source>
</evidence>
<dbReference type="Proteomes" id="UP000230208">
    <property type="component" value="Unassembled WGS sequence"/>
</dbReference>
<dbReference type="GO" id="GO:0005829">
    <property type="term" value="C:cytosol"/>
    <property type="evidence" value="ECO:0007669"/>
    <property type="project" value="TreeGrafter"/>
</dbReference>
<dbReference type="InterPro" id="IPR036986">
    <property type="entry name" value="S4_RNA-bd_sf"/>
</dbReference>
<dbReference type="SMART" id="SM00363">
    <property type="entry name" value="S4"/>
    <property type="match status" value="1"/>
</dbReference>
<keyword evidence="4 10" id="KW-0067">ATP-binding</keyword>
<dbReference type="Gene3D" id="3.10.290.10">
    <property type="entry name" value="RNA-binding S4 domain"/>
    <property type="match status" value="1"/>
</dbReference>
<dbReference type="EMBL" id="PCXP01000015">
    <property type="protein sequence ID" value="PIR41951.1"/>
    <property type="molecule type" value="Genomic_DNA"/>
</dbReference>
<keyword evidence="6 10" id="KW-0030">Aminoacyl-tRNA synthetase</keyword>
<comment type="caution">
    <text evidence="12">The sequence shown here is derived from an EMBL/GenBank/DDBJ whole genome shotgun (WGS) entry which is preliminary data.</text>
</comment>
<evidence type="ECO:0000256" key="3">
    <source>
        <dbReference type="ARBA" id="ARBA00022741"/>
    </source>
</evidence>
<dbReference type="PROSITE" id="PS50889">
    <property type="entry name" value="S4"/>
    <property type="match status" value="1"/>
</dbReference>
<protein>
    <recommendedName>
        <fullName evidence="1 8">Tyrosine--tRNA ligase</fullName>
        <ecNumber evidence="1 8">6.1.1.1</ecNumber>
    </recommendedName>
</protein>
<evidence type="ECO:0000256" key="6">
    <source>
        <dbReference type="ARBA" id="ARBA00023146"/>
    </source>
</evidence>
<name>A0A2H0R5Z8_9BACT</name>
<evidence type="ECO:0000256" key="9">
    <source>
        <dbReference type="PROSITE-ProRule" id="PRU00182"/>
    </source>
</evidence>
<dbReference type="InterPro" id="IPR024088">
    <property type="entry name" value="Tyr-tRNA-ligase_bac-type"/>
</dbReference>
<evidence type="ECO:0000256" key="7">
    <source>
        <dbReference type="ARBA" id="ARBA00048248"/>
    </source>
</evidence>
<evidence type="ECO:0000256" key="5">
    <source>
        <dbReference type="ARBA" id="ARBA00022917"/>
    </source>
</evidence>
<dbReference type="EC" id="6.1.1.1" evidence="1 8"/>
<evidence type="ECO:0000313" key="12">
    <source>
        <dbReference type="EMBL" id="PIR41951.1"/>
    </source>
</evidence>
<dbReference type="Gene3D" id="1.10.240.10">
    <property type="entry name" value="Tyrosyl-Transfer RNA Synthetase"/>
    <property type="match status" value="1"/>
</dbReference>
<dbReference type="SUPFAM" id="SSF55174">
    <property type="entry name" value="Alpha-L RNA-binding motif"/>
    <property type="match status" value="1"/>
</dbReference>
<organism evidence="12 13">
    <name type="scientific">Candidatus Yanofskybacteria bacterium CG10_big_fil_rev_8_21_14_0_10_37_15</name>
    <dbReference type="NCBI Taxonomy" id="1975097"/>
    <lineage>
        <taxon>Bacteria</taxon>
        <taxon>Candidatus Yanofskyibacteriota</taxon>
    </lineage>
</organism>
<evidence type="ECO:0000256" key="1">
    <source>
        <dbReference type="ARBA" id="ARBA00013160"/>
    </source>
</evidence>
<dbReference type="AlphaFoldDB" id="A0A2H0R5Z8"/>
<proteinExistence type="inferred from homology"/>
<reference evidence="12 13" key="1">
    <citation type="submission" date="2017-09" db="EMBL/GenBank/DDBJ databases">
        <title>Depth-based differentiation of microbial function through sediment-hosted aquifers and enrichment of novel symbionts in the deep terrestrial subsurface.</title>
        <authorList>
            <person name="Probst A.J."/>
            <person name="Ladd B."/>
            <person name="Jarett J.K."/>
            <person name="Geller-Mcgrath D.E."/>
            <person name="Sieber C.M."/>
            <person name="Emerson J.B."/>
            <person name="Anantharaman K."/>
            <person name="Thomas B.C."/>
            <person name="Malmstrom R."/>
            <person name="Stieglmeier M."/>
            <person name="Klingl A."/>
            <person name="Woyke T."/>
            <person name="Ryan C.M."/>
            <person name="Banfield J.F."/>
        </authorList>
    </citation>
    <scope>NUCLEOTIDE SEQUENCE [LARGE SCALE GENOMIC DNA]</scope>
    <source>
        <strain evidence="12">CG10_big_fil_rev_8_21_14_0_10_37_15</strain>
    </source>
</reference>
<keyword evidence="9" id="KW-0694">RNA-binding</keyword>
<evidence type="ECO:0000256" key="4">
    <source>
        <dbReference type="ARBA" id="ARBA00022840"/>
    </source>
</evidence>
<evidence type="ECO:0000313" key="13">
    <source>
        <dbReference type="Proteomes" id="UP000230208"/>
    </source>
</evidence>
<gene>
    <name evidence="12" type="primary">tyrS</name>
    <name evidence="12" type="ORF">COV30_01025</name>
</gene>
<comment type="catalytic activity">
    <reaction evidence="7">
        <text>tRNA(Tyr) + L-tyrosine + ATP = L-tyrosyl-tRNA(Tyr) + AMP + diphosphate + H(+)</text>
        <dbReference type="Rhea" id="RHEA:10220"/>
        <dbReference type="Rhea" id="RHEA-COMP:9706"/>
        <dbReference type="Rhea" id="RHEA-COMP:9707"/>
        <dbReference type="ChEBI" id="CHEBI:15378"/>
        <dbReference type="ChEBI" id="CHEBI:30616"/>
        <dbReference type="ChEBI" id="CHEBI:33019"/>
        <dbReference type="ChEBI" id="CHEBI:58315"/>
        <dbReference type="ChEBI" id="CHEBI:78442"/>
        <dbReference type="ChEBI" id="CHEBI:78536"/>
        <dbReference type="ChEBI" id="CHEBI:456215"/>
        <dbReference type="EC" id="6.1.1.1"/>
    </reaction>
</comment>
<keyword evidence="3 10" id="KW-0547">Nucleotide-binding</keyword>
<keyword evidence="2 10" id="KW-0436">Ligase</keyword>
<dbReference type="InterPro" id="IPR002307">
    <property type="entry name" value="Tyr-tRNA-ligase"/>
</dbReference>
<dbReference type="Gene3D" id="3.40.50.620">
    <property type="entry name" value="HUPs"/>
    <property type="match status" value="1"/>
</dbReference>
<keyword evidence="5 10" id="KW-0648">Protein biosynthesis</keyword>
<dbReference type="GO" id="GO:0005524">
    <property type="term" value="F:ATP binding"/>
    <property type="evidence" value="ECO:0007669"/>
    <property type="project" value="UniProtKB-KW"/>
</dbReference>
<evidence type="ECO:0000256" key="8">
    <source>
        <dbReference type="NCBIfam" id="TIGR00234"/>
    </source>
</evidence>
<dbReference type="Pfam" id="PF01479">
    <property type="entry name" value="S4"/>
    <property type="match status" value="1"/>
</dbReference>
<comment type="similarity">
    <text evidence="10">Belongs to the class-I aminoacyl-tRNA synthetase family.</text>
</comment>
<dbReference type="GO" id="GO:0006437">
    <property type="term" value="P:tyrosyl-tRNA aminoacylation"/>
    <property type="evidence" value="ECO:0007669"/>
    <property type="project" value="UniProtKB-UniRule"/>
</dbReference>
<dbReference type="PANTHER" id="PTHR11766">
    <property type="entry name" value="TYROSYL-TRNA SYNTHETASE"/>
    <property type="match status" value="1"/>
</dbReference>